<dbReference type="Pfam" id="PF13458">
    <property type="entry name" value="Peripla_BP_6"/>
    <property type="match status" value="1"/>
</dbReference>
<dbReference type="AlphaFoldDB" id="A0A2U3KJ03"/>
<dbReference type="Proteomes" id="UP000238701">
    <property type="component" value="Unassembled WGS sequence"/>
</dbReference>
<evidence type="ECO:0000256" key="1">
    <source>
        <dbReference type="ARBA" id="ARBA00010062"/>
    </source>
</evidence>
<accession>A0A2U3KJ03</accession>
<feature type="domain" description="Leucine-binding protein" evidence="4">
    <location>
        <begin position="87"/>
        <end position="446"/>
    </location>
</feature>
<proteinExistence type="inferred from homology"/>
<dbReference type="PANTHER" id="PTHR30483:SF6">
    <property type="entry name" value="PERIPLASMIC BINDING PROTEIN OF ABC TRANSPORTER FOR NATURAL AMINO ACIDS"/>
    <property type="match status" value="1"/>
</dbReference>
<evidence type="ECO:0000259" key="4">
    <source>
        <dbReference type="Pfam" id="PF13458"/>
    </source>
</evidence>
<gene>
    <name evidence="5" type="ORF">SBA1_290004</name>
</gene>
<sequence length="651" mass="71469">MRLVNALVMTAVLTGAAWAQTPAPCSCGKNPPGPPAPRSLKPYAGAPDDLRPFSKYAKPYYEYYQNLIEYNGAARDIPDPDLKDLDEIRIGFLAPLRDHPDQVLGNRMLNGATMAIDEANAAGGYGGKPFRLITHNDYNNWQNQSAATGVAKDSAIWGAASNDAVRMIYDDKVWAMFGSISAESTHIALRLSLKAETPIVNSASTDPTIPETIIPWYFTNIQDDRVQGYTLARHIYTELGFRRVAILRINDRYGRFGVLKFRDASRRLGHPVVIEQKFMPGDTDFRRQLAVIEDSRVDAVVIWADIGPTAEILKEMRELGMRQRVFGSHRTISGTAGDELIKLAGPAAEGFEAVYPYDPTRADPRWLDFVARYQARFHEAPDHFAALAYDAMQILLDAICRAGLNRGRIRDALTGIENYKGVTGDLVFDPNCKNIAPMYLGRVHNGTISYRRITMEKAYARVGENGVQYAGPALPDEKSNDLKIGVFGPHAGEVVKSLMWGQPRVAAPMWGRAPSPVQSSEARQPGVHLSLIPIPSESSWGKASADLVKAVYQDHVLALIALDRNSSHLAEQIGVKSFVPVVAISSDRALTSTNIPWIFRLPEGTPVDEALRCLYAAIAQAGPNRASIREVLASGALVAGVRFESTGELMK</sequence>
<feature type="chain" id="PRO_5015625522" evidence="3">
    <location>
        <begin position="20"/>
        <end position="651"/>
    </location>
</feature>
<reference evidence="6" key="1">
    <citation type="submission" date="2018-02" db="EMBL/GenBank/DDBJ databases">
        <authorList>
            <person name="Hausmann B."/>
        </authorList>
    </citation>
    <scope>NUCLEOTIDE SEQUENCE [LARGE SCALE GENOMIC DNA]</scope>
    <source>
        <strain evidence="6">Peat soil MAG SbA1</strain>
    </source>
</reference>
<protein>
    <submittedName>
        <fullName evidence="5">Extracellular ligand-binding receptor</fullName>
    </submittedName>
</protein>
<keyword evidence="5" id="KW-0675">Receptor</keyword>
<dbReference type="InterPro" id="IPR028082">
    <property type="entry name" value="Peripla_BP_I"/>
</dbReference>
<evidence type="ECO:0000256" key="3">
    <source>
        <dbReference type="SAM" id="SignalP"/>
    </source>
</evidence>
<keyword evidence="2 3" id="KW-0732">Signal</keyword>
<evidence type="ECO:0000313" key="5">
    <source>
        <dbReference type="EMBL" id="SPF39642.1"/>
    </source>
</evidence>
<name>A0A2U3KJ03_9BACT</name>
<dbReference type="EMBL" id="OMOD01000121">
    <property type="protein sequence ID" value="SPF39642.1"/>
    <property type="molecule type" value="Genomic_DNA"/>
</dbReference>
<comment type="similarity">
    <text evidence="1">Belongs to the leucine-binding protein family.</text>
</comment>
<dbReference type="InterPro" id="IPR051010">
    <property type="entry name" value="BCAA_transport"/>
</dbReference>
<dbReference type="Gene3D" id="3.40.50.2300">
    <property type="match status" value="2"/>
</dbReference>
<evidence type="ECO:0000256" key="2">
    <source>
        <dbReference type="ARBA" id="ARBA00022729"/>
    </source>
</evidence>
<dbReference type="InterPro" id="IPR028081">
    <property type="entry name" value="Leu-bd"/>
</dbReference>
<dbReference type="OrthoDB" id="9783240at2"/>
<organism evidence="5 6">
    <name type="scientific">Candidatus Sulfotelmatobacter kueseliae</name>
    <dbReference type="NCBI Taxonomy" id="2042962"/>
    <lineage>
        <taxon>Bacteria</taxon>
        <taxon>Pseudomonadati</taxon>
        <taxon>Acidobacteriota</taxon>
        <taxon>Terriglobia</taxon>
        <taxon>Terriglobales</taxon>
        <taxon>Candidatus Korobacteraceae</taxon>
        <taxon>Candidatus Sulfotelmatobacter</taxon>
    </lineage>
</organism>
<dbReference type="PANTHER" id="PTHR30483">
    <property type="entry name" value="LEUCINE-SPECIFIC-BINDING PROTEIN"/>
    <property type="match status" value="1"/>
</dbReference>
<evidence type="ECO:0000313" key="6">
    <source>
        <dbReference type="Proteomes" id="UP000238701"/>
    </source>
</evidence>
<dbReference type="SUPFAM" id="SSF53822">
    <property type="entry name" value="Periplasmic binding protein-like I"/>
    <property type="match status" value="1"/>
</dbReference>
<feature type="signal peptide" evidence="3">
    <location>
        <begin position="1"/>
        <end position="19"/>
    </location>
</feature>